<dbReference type="Pfam" id="PF02957">
    <property type="entry name" value="TT_ORF2-like"/>
    <property type="match status" value="1"/>
</dbReference>
<evidence type="ECO:0000313" key="3">
    <source>
        <dbReference type="Proteomes" id="UP000683093"/>
    </source>
</evidence>
<organism evidence="2">
    <name type="scientific">Torque teno mini virus SHA</name>
    <dbReference type="NCBI Taxonomy" id="2057931"/>
    <lineage>
        <taxon>Viruses</taxon>
        <taxon>Monodnaviria</taxon>
        <taxon>Shotokuvirae</taxon>
        <taxon>Commensaviricota</taxon>
        <taxon>Cardeaviricetes</taxon>
        <taxon>Sanitavirales</taxon>
        <taxon>Anelloviridae</taxon>
        <taxon>Betatorquevirus</taxon>
        <taxon>Betatorquevirus homini26</taxon>
        <taxon>Torque teno mini virus 26</taxon>
    </lineage>
</organism>
<dbReference type="InterPro" id="IPR004118">
    <property type="entry name" value="HEV_TT_vir_Orf2/Gyrovir_Vp2_N"/>
</dbReference>
<keyword evidence="3" id="KW-1185">Reference proteome</keyword>
<dbReference type="KEGG" id="vg:80535028"/>
<dbReference type="EMBL" id="KY462770">
    <property type="protein sequence ID" value="AUD10247.1"/>
    <property type="molecule type" value="Genomic_DNA"/>
</dbReference>
<dbReference type="GeneID" id="80535028"/>
<proteinExistence type="predicted"/>
<dbReference type="RefSeq" id="YP_010797289.1">
    <property type="nucleotide sequence ID" value="NC_076162.1"/>
</dbReference>
<feature type="domain" description="Hepatitis TT virus Orf2/Gyrovirus Vp2 N-terminal" evidence="1">
    <location>
        <begin position="13"/>
        <end position="52"/>
    </location>
</feature>
<evidence type="ECO:0000259" key="1">
    <source>
        <dbReference type="Pfam" id="PF02957"/>
    </source>
</evidence>
<name>A0A3S6Q7Y0_9VIRU</name>
<protein>
    <recommendedName>
        <fullName evidence="1">Hepatitis TT virus Orf2/Gyrovirus Vp2 N-terminal domain-containing protein</fullName>
    </recommendedName>
</protein>
<dbReference type="Proteomes" id="UP000683093">
    <property type="component" value="Segment"/>
</dbReference>
<reference evidence="2" key="1">
    <citation type="journal article" date="2018" name="Front. Microbiol.">
        <title>Identification of a Torque Teno Mini Virus (TTMV) in Hodgkin's Lymphoma Patients.</title>
        <authorList>
            <person name="Pan S."/>
            <person name="Yu T."/>
            <person name="Wang Y."/>
            <person name="Lu R."/>
            <person name="Wang H."/>
            <person name="Xie Y."/>
            <person name="Feng X."/>
        </authorList>
    </citation>
    <scope>NUCLEOTIDE SEQUENCE</scope>
    <source>
        <strain evidence="2">SHA</strain>
    </source>
</reference>
<sequence length="100" mass="11403">MTNYYKQPTWSEKHKHLDWINTICAVHDLRCACDQPLHHTIIGIIKQEPTIKFNKEDTKIIQPCLTGGDQDTGDVVDGFGDDELERLFAEDTTTGEDDAR</sequence>
<accession>A0A3S6Q7Y0</accession>
<evidence type="ECO:0000313" key="2">
    <source>
        <dbReference type="EMBL" id="AUD10247.1"/>
    </source>
</evidence>